<protein>
    <submittedName>
        <fullName evidence="1">Uncharacterized protein</fullName>
    </submittedName>
</protein>
<evidence type="ECO:0000313" key="2">
    <source>
        <dbReference type="Proteomes" id="UP000250235"/>
    </source>
</evidence>
<name>A0A2Z7CRI2_9LAMI</name>
<dbReference type="AlphaFoldDB" id="A0A2Z7CRI2"/>
<evidence type="ECO:0000313" key="1">
    <source>
        <dbReference type="EMBL" id="KZV47359.1"/>
    </source>
</evidence>
<organism evidence="1 2">
    <name type="scientific">Dorcoceras hygrometricum</name>
    <dbReference type="NCBI Taxonomy" id="472368"/>
    <lineage>
        <taxon>Eukaryota</taxon>
        <taxon>Viridiplantae</taxon>
        <taxon>Streptophyta</taxon>
        <taxon>Embryophyta</taxon>
        <taxon>Tracheophyta</taxon>
        <taxon>Spermatophyta</taxon>
        <taxon>Magnoliopsida</taxon>
        <taxon>eudicotyledons</taxon>
        <taxon>Gunneridae</taxon>
        <taxon>Pentapetalae</taxon>
        <taxon>asterids</taxon>
        <taxon>lamiids</taxon>
        <taxon>Lamiales</taxon>
        <taxon>Gesneriaceae</taxon>
        <taxon>Didymocarpoideae</taxon>
        <taxon>Trichosporeae</taxon>
        <taxon>Loxocarpinae</taxon>
        <taxon>Dorcoceras</taxon>
    </lineage>
</organism>
<sequence>MQYLNRAMHEKGYQESSVDKYSTTTQLCRSHQSSSSCDLQSTTQLSTKLKMERNHLPKAAKEPKNYGSTIAKIHEHCNNFVFPKSGDSSLQTGINRTLQRRQAQRYQSCSKRRRKTTTTTEIGFRLTVPIEGYRG</sequence>
<dbReference type="EMBL" id="KQ995301">
    <property type="protein sequence ID" value="KZV47359.1"/>
    <property type="molecule type" value="Genomic_DNA"/>
</dbReference>
<gene>
    <name evidence="1" type="ORF">F511_35630</name>
</gene>
<keyword evidence="2" id="KW-1185">Reference proteome</keyword>
<dbReference type="Proteomes" id="UP000250235">
    <property type="component" value="Unassembled WGS sequence"/>
</dbReference>
<proteinExistence type="predicted"/>
<accession>A0A2Z7CRI2</accession>
<reference evidence="1 2" key="1">
    <citation type="journal article" date="2015" name="Proc. Natl. Acad. Sci. U.S.A.">
        <title>The resurrection genome of Boea hygrometrica: A blueprint for survival of dehydration.</title>
        <authorList>
            <person name="Xiao L."/>
            <person name="Yang G."/>
            <person name="Zhang L."/>
            <person name="Yang X."/>
            <person name="Zhao S."/>
            <person name="Ji Z."/>
            <person name="Zhou Q."/>
            <person name="Hu M."/>
            <person name="Wang Y."/>
            <person name="Chen M."/>
            <person name="Xu Y."/>
            <person name="Jin H."/>
            <person name="Xiao X."/>
            <person name="Hu G."/>
            <person name="Bao F."/>
            <person name="Hu Y."/>
            <person name="Wan P."/>
            <person name="Li L."/>
            <person name="Deng X."/>
            <person name="Kuang T."/>
            <person name="Xiang C."/>
            <person name="Zhu J.K."/>
            <person name="Oliver M.J."/>
            <person name="He Y."/>
        </authorList>
    </citation>
    <scope>NUCLEOTIDE SEQUENCE [LARGE SCALE GENOMIC DNA]</scope>
    <source>
        <strain evidence="2">cv. XS01</strain>
    </source>
</reference>